<comment type="caution">
    <text evidence="1">The sequence shown here is derived from an EMBL/GenBank/DDBJ whole genome shotgun (WGS) entry which is preliminary data.</text>
</comment>
<dbReference type="EMBL" id="ANJA01003956">
    <property type="protein sequence ID" value="ETO60304.1"/>
    <property type="molecule type" value="Genomic_DNA"/>
</dbReference>
<dbReference type="AlphaFoldDB" id="A0A080Z0Z3"/>
<reference evidence="1 2" key="1">
    <citation type="submission" date="2013-11" db="EMBL/GenBank/DDBJ databases">
        <title>The Genome Sequence of Phytophthora parasitica P1976.</title>
        <authorList>
            <consortium name="The Broad Institute Genomics Platform"/>
            <person name="Russ C."/>
            <person name="Tyler B."/>
            <person name="Panabieres F."/>
            <person name="Shan W."/>
            <person name="Tripathy S."/>
            <person name="Grunwald N."/>
            <person name="Machado M."/>
            <person name="Johnson C.S."/>
            <person name="Walker B."/>
            <person name="Young S."/>
            <person name="Zeng Q."/>
            <person name="Gargeya S."/>
            <person name="Fitzgerald M."/>
            <person name="Haas B."/>
            <person name="Abouelleil A."/>
            <person name="Allen A.W."/>
            <person name="Alvarado L."/>
            <person name="Arachchi H.M."/>
            <person name="Berlin A.M."/>
            <person name="Chapman S.B."/>
            <person name="Gainer-Dewar J."/>
            <person name="Goldberg J."/>
            <person name="Griggs A."/>
            <person name="Gujja S."/>
            <person name="Hansen M."/>
            <person name="Howarth C."/>
            <person name="Imamovic A."/>
            <person name="Ireland A."/>
            <person name="Larimer J."/>
            <person name="McCowan C."/>
            <person name="Murphy C."/>
            <person name="Pearson M."/>
            <person name="Poon T.W."/>
            <person name="Priest M."/>
            <person name="Roberts A."/>
            <person name="Saif S."/>
            <person name="Shea T."/>
            <person name="Sisk P."/>
            <person name="Sykes S."/>
            <person name="Wortman J."/>
            <person name="Nusbaum C."/>
            <person name="Birren B."/>
        </authorList>
    </citation>
    <scope>NUCLEOTIDE SEQUENCE [LARGE SCALE GENOMIC DNA]</scope>
    <source>
        <strain evidence="1 2">P1976</strain>
    </source>
</reference>
<accession>A0A080Z0Z3</accession>
<protein>
    <submittedName>
        <fullName evidence="1">Uncharacterized protein</fullName>
    </submittedName>
</protein>
<evidence type="ECO:0000313" key="2">
    <source>
        <dbReference type="Proteomes" id="UP000028582"/>
    </source>
</evidence>
<name>A0A080Z0Z3_PHYNI</name>
<evidence type="ECO:0000313" key="1">
    <source>
        <dbReference type="EMBL" id="ETO60304.1"/>
    </source>
</evidence>
<gene>
    <name evidence="1" type="ORF">F444_21481</name>
</gene>
<sequence>MKTVERSVEPVVLGAQLRRYQVAVERFHVSRHL</sequence>
<proteinExistence type="predicted"/>
<dbReference type="Proteomes" id="UP000028582">
    <property type="component" value="Unassembled WGS sequence"/>
</dbReference>
<organism evidence="1 2">
    <name type="scientific">Phytophthora nicotianae P1976</name>
    <dbReference type="NCBI Taxonomy" id="1317066"/>
    <lineage>
        <taxon>Eukaryota</taxon>
        <taxon>Sar</taxon>
        <taxon>Stramenopiles</taxon>
        <taxon>Oomycota</taxon>
        <taxon>Peronosporomycetes</taxon>
        <taxon>Peronosporales</taxon>
        <taxon>Peronosporaceae</taxon>
        <taxon>Phytophthora</taxon>
    </lineage>
</organism>